<feature type="region of interest" description="Disordered" evidence="1">
    <location>
        <begin position="180"/>
        <end position="205"/>
    </location>
</feature>
<feature type="domain" description="Superoxide dismutase copper/zinc binding" evidence="3">
    <location>
        <begin position="75"/>
        <end position="167"/>
    </location>
</feature>
<dbReference type="PANTHER" id="PTHR20910">
    <property type="entry name" value="AGAP001623-PA"/>
    <property type="match status" value="1"/>
</dbReference>
<feature type="signal peptide" evidence="2">
    <location>
        <begin position="1"/>
        <end position="21"/>
    </location>
</feature>
<comment type="caution">
    <text evidence="4">The sequence shown here is derived from an EMBL/GenBank/DDBJ whole genome shotgun (WGS) entry which is preliminary data.</text>
</comment>
<dbReference type="GO" id="GO:0006801">
    <property type="term" value="P:superoxide metabolic process"/>
    <property type="evidence" value="ECO:0007669"/>
    <property type="project" value="InterPro"/>
</dbReference>
<feature type="compositionally biased region" description="Low complexity" evidence="1">
    <location>
        <begin position="181"/>
        <end position="195"/>
    </location>
</feature>
<dbReference type="EMBL" id="JAHRHY010000004">
    <property type="protein sequence ID" value="KAG9069878.1"/>
    <property type="molecule type" value="Genomic_DNA"/>
</dbReference>
<keyword evidence="5" id="KW-1185">Reference proteome</keyword>
<name>A0A9P8BW41_9FUNG</name>
<dbReference type="PANTHER" id="PTHR20910:SF1">
    <property type="entry name" value="SUPEROXIDE DISMUTASE COPPER_ZINC BINDING DOMAIN-CONTAINING PROTEIN"/>
    <property type="match status" value="1"/>
</dbReference>
<dbReference type="Gene3D" id="2.60.40.200">
    <property type="entry name" value="Superoxide dismutase, copper/zinc binding domain"/>
    <property type="match status" value="1"/>
</dbReference>
<dbReference type="InterPro" id="IPR053257">
    <property type="entry name" value="Cu-only_SOD"/>
</dbReference>
<feature type="chain" id="PRO_5040480843" description="Superoxide dismutase copper/zinc binding domain-containing protein" evidence="2">
    <location>
        <begin position="22"/>
        <end position="230"/>
    </location>
</feature>
<reference evidence="4" key="1">
    <citation type="submission" date="2021-06" db="EMBL/GenBank/DDBJ databases">
        <title>Genome Sequence of Mortierella hyaline Strain SCG-10, a Cold-Adapted, Nitrate-Reducing Fungus Isolated from Soil in Minnesota, USA.</title>
        <authorList>
            <person name="Aldossari N."/>
        </authorList>
    </citation>
    <scope>NUCLEOTIDE SEQUENCE</scope>
    <source>
        <strain evidence="4">SCG-10</strain>
    </source>
</reference>
<proteinExistence type="predicted"/>
<gene>
    <name evidence="4" type="ORF">KI688_009203</name>
</gene>
<dbReference type="InterPro" id="IPR036423">
    <property type="entry name" value="SOD-like_Cu/Zn_dom_sf"/>
</dbReference>
<dbReference type="OrthoDB" id="159229at2759"/>
<dbReference type="Proteomes" id="UP000707451">
    <property type="component" value="Unassembled WGS sequence"/>
</dbReference>
<evidence type="ECO:0000256" key="2">
    <source>
        <dbReference type="SAM" id="SignalP"/>
    </source>
</evidence>
<accession>A0A9P8BW41</accession>
<protein>
    <recommendedName>
        <fullName evidence="3">Superoxide dismutase copper/zinc binding domain-containing protein</fullName>
    </recommendedName>
</protein>
<evidence type="ECO:0000256" key="1">
    <source>
        <dbReference type="SAM" id="MobiDB-lite"/>
    </source>
</evidence>
<keyword evidence="2" id="KW-0732">Signal</keyword>
<dbReference type="InterPro" id="IPR001424">
    <property type="entry name" value="SOD_Cu_Zn_dom"/>
</dbReference>
<sequence length="230" mass="23622">MFLKSSFVLSVIAAASYTCQAQSQLVASQIMASAINMDGIEANFMFAPLANNGGAQVWIEVKSGLSKKFAISPTGGFEYHIHVNPVGPNNDCMATGGHLDPTNVGAAKCLAAKPDKCQEGDLSGKHGELKATESGAIPPQSYNDKYIKFSGETTTIAGRSVVIHNNGTRVACGNIYPFKQSSSPSTSTNSASSAPGGEVQSQHSGASGGQVVVTMAMAVAGTVFGALMAL</sequence>
<evidence type="ECO:0000313" key="5">
    <source>
        <dbReference type="Proteomes" id="UP000707451"/>
    </source>
</evidence>
<organism evidence="4 5">
    <name type="scientific">Linnemannia hyalina</name>
    <dbReference type="NCBI Taxonomy" id="64524"/>
    <lineage>
        <taxon>Eukaryota</taxon>
        <taxon>Fungi</taxon>
        <taxon>Fungi incertae sedis</taxon>
        <taxon>Mucoromycota</taxon>
        <taxon>Mortierellomycotina</taxon>
        <taxon>Mortierellomycetes</taxon>
        <taxon>Mortierellales</taxon>
        <taxon>Mortierellaceae</taxon>
        <taxon>Linnemannia</taxon>
    </lineage>
</organism>
<evidence type="ECO:0000313" key="4">
    <source>
        <dbReference type="EMBL" id="KAG9069878.1"/>
    </source>
</evidence>
<dbReference type="Pfam" id="PF00080">
    <property type="entry name" value="Sod_Cu"/>
    <property type="match status" value="1"/>
</dbReference>
<dbReference type="GO" id="GO:0046872">
    <property type="term" value="F:metal ion binding"/>
    <property type="evidence" value="ECO:0007669"/>
    <property type="project" value="InterPro"/>
</dbReference>
<dbReference type="SUPFAM" id="SSF49329">
    <property type="entry name" value="Cu,Zn superoxide dismutase-like"/>
    <property type="match status" value="1"/>
</dbReference>
<dbReference type="AlphaFoldDB" id="A0A9P8BW41"/>
<evidence type="ECO:0000259" key="3">
    <source>
        <dbReference type="Pfam" id="PF00080"/>
    </source>
</evidence>